<name>A0A433NPY7_CHLFR</name>
<gene>
    <name evidence="2" type="ORF">PCC6912_07260</name>
</gene>
<keyword evidence="2" id="KW-0418">Kinase</keyword>
<keyword evidence="2" id="KW-0808">Transferase</keyword>
<dbReference type="NCBIfam" id="TIGR00147">
    <property type="entry name" value="YegS/Rv2252/BmrU family lipid kinase"/>
    <property type="match status" value="1"/>
</dbReference>
<dbReference type="STRING" id="211165.GCA_000317285_05919"/>
<dbReference type="GO" id="GO:0008654">
    <property type="term" value="P:phospholipid biosynthetic process"/>
    <property type="evidence" value="ECO:0007669"/>
    <property type="project" value="InterPro"/>
</dbReference>
<dbReference type="AlphaFoldDB" id="A0A433NPY7"/>
<dbReference type="Pfam" id="PF00781">
    <property type="entry name" value="DAGK_cat"/>
    <property type="match status" value="1"/>
</dbReference>
<dbReference type="InterPro" id="IPR017438">
    <property type="entry name" value="ATP-NAD_kinase_N"/>
</dbReference>
<dbReference type="InterPro" id="IPR016064">
    <property type="entry name" value="NAD/diacylglycerol_kinase_sf"/>
</dbReference>
<dbReference type="PROSITE" id="PS50146">
    <property type="entry name" value="DAGK"/>
    <property type="match status" value="1"/>
</dbReference>
<dbReference type="GO" id="GO:0005524">
    <property type="term" value="F:ATP binding"/>
    <property type="evidence" value="ECO:0007669"/>
    <property type="project" value="InterPro"/>
</dbReference>
<dbReference type="GO" id="GO:0016301">
    <property type="term" value="F:kinase activity"/>
    <property type="evidence" value="ECO:0007669"/>
    <property type="project" value="UniProtKB-KW"/>
</dbReference>
<protein>
    <submittedName>
        <fullName evidence="2">Lipid kinase</fullName>
    </submittedName>
</protein>
<dbReference type="SUPFAM" id="SSF111331">
    <property type="entry name" value="NAD kinase/diacylglycerol kinase-like"/>
    <property type="match status" value="1"/>
</dbReference>
<dbReference type="InterPro" id="IPR001206">
    <property type="entry name" value="Diacylglycerol_kinase_cat_dom"/>
</dbReference>
<dbReference type="Gene3D" id="3.40.50.10330">
    <property type="entry name" value="Probable inorganic polyphosphate/atp-NAD kinase, domain 1"/>
    <property type="match status" value="1"/>
</dbReference>
<comment type="caution">
    <text evidence="2">The sequence shown here is derived from an EMBL/GenBank/DDBJ whole genome shotgun (WGS) entry which is preliminary data.</text>
</comment>
<dbReference type="Gene3D" id="2.60.200.40">
    <property type="match status" value="1"/>
</dbReference>
<keyword evidence="3" id="KW-1185">Reference proteome</keyword>
<dbReference type="PANTHER" id="PTHR30492:SF0">
    <property type="entry name" value="METHYLGLYOXAL SYNTHASE"/>
    <property type="match status" value="1"/>
</dbReference>
<dbReference type="Pfam" id="PF19279">
    <property type="entry name" value="YegS_C"/>
    <property type="match status" value="1"/>
</dbReference>
<sequence length="299" mass="31571">MTSKASLIFNPSSGQGDPVEQLVTIRDILEPAINLDICPIHNKEIGAAELVRRAIAEGASMILVAGGDGTISAAAEALMNTEIPLGIIPTGTANSFARALGISSDITVACQTILTGINRRVDIALCNGKPMVLLAGIGYEAESIEQAKRHLKKLFGVLAYIQGGIKQFWNLKAFETQIETENQTMCLQSVAVTIANAAPVTSFLAHGAAGVILDDGLLDVTIVAPTNRTNALFAAYHLLITGFTGNTTNRNDIQHLRAKSVKVRTEPPQKVVLDGNLIETTPVEVNCIPGGLTVVVPSQ</sequence>
<dbReference type="InterPro" id="IPR005218">
    <property type="entry name" value="Diacylglycerol/lipid_kinase"/>
</dbReference>
<dbReference type="GO" id="GO:0019242">
    <property type="term" value="P:methylglyoxal biosynthetic process"/>
    <property type="evidence" value="ECO:0007669"/>
    <property type="project" value="InterPro"/>
</dbReference>
<feature type="domain" description="DAGKc" evidence="1">
    <location>
        <begin position="1"/>
        <end position="130"/>
    </location>
</feature>
<dbReference type="GO" id="GO:0008929">
    <property type="term" value="F:methylglyoxal synthase activity"/>
    <property type="evidence" value="ECO:0007669"/>
    <property type="project" value="InterPro"/>
</dbReference>
<evidence type="ECO:0000259" key="1">
    <source>
        <dbReference type="PROSITE" id="PS50146"/>
    </source>
</evidence>
<dbReference type="SMART" id="SM00046">
    <property type="entry name" value="DAGKc"/>
    <property type="match status" value="1"/>
</dbReference>
<evidence type="ECO:0000313" key="3">
    <source>
        <dbReference type="Proteomes" id="UP000268857"/>
    </source>
</evidence>
<proteinExistence type="predicted"/>
<dbReference type="InterPro" id="IPR045540">
    <property type="entry name" value="YegS/DAGK_C"/>
</dbReference>
<dbReference type="GO" id="GO:0005829">
    <property type="term" value="C:cytosol"/>
    <property type="evidence" value="ECO:0007669"/>
    <property type="project" value="TreeGrafter"/>
</dbReference>
<dbReference type="NCBIfam" id="NF002033">
    <property type="entry name" value="PRK00861.1"/>
    <property type="match status" value="1"/>
</dbReference>
<dbReference type="EMBL" id="RSCJ01000002">
    <property type="protein sequence ID" value="RUR85901.1"/>
    <property type="molecule type" value="Genomic_DNA"/>
</dbReference>
<dbReference type="OrthoDB" id="142078at2"/>
<dbReference type="Proteomes" id="UP000268857">
    <property type="component" value="Unassembled WGS sequence"/>
</dbReference>
<reference evidence="2 3" key="1">
    <citation type="journal article" date="2019" name="Genome Biol. Evol.">
        <title>Day and night: Metabolic profiles and evolutionary relationships of six axenic non-marine cyanobacteria.</title>
        <authorList>
            <person name="Will S.E."/>
            <person name="Henke P."/>
            <person name="Boedeker C."/>
            <person name="Huang S."/>
            <person name="Brinkmann H."/>
            <person name="Rohde M."/>
            <person name="Jarek M."/>
            <person name="Friedl T."/>
            <person name="Seufert S."/>
            <person name="Schumacher M."/>
            <person name="Overmann J."/>
            <person name="Neumann-Schaal M."/>
            <person name="Petersen J."/>
        </authorList>
    </citation>
    <scope>NUCLEOTIDE SEQUENCE [LARGE SCALE GENOMIC DNA]</scope>
    <source>
        <strain evidence="2 3">PCC 6912</strain>
    </source>
</reference>
<organism evidence="2 3">
    <name type="scientific">Chlorogloeopsis fritschii PCC 6912</name>
    <dbReference type="NCBI Taxonomy" id="211165"/>
    <lineage>
        <taxon>Bacteria</taxon>
        <taxon>Bacillati</taxon>
        <taxon>Cyanobacteriota</taxon>
        <taxon>Cyanophyceae</taxon>
        <taxon>Nostocales</taxon>
        <taxon>Chlorogloeopsidaceae</taxon>
        <taxon>Chlorogloeopsis</taxon>
    </lineage>
</organism>
<dbReference type="InterPro" id="IPR004363">
    <property type="entry name" value="Methylgl_synth"/>
</dbReference>
<evidence type="ECO:0000313" key="2">
    <source>
        <dbReference type="EMBL" id="RUR85901.1"/>
    </source>
</evidence>
<accession>A0A433NPY7</accession>
<dbReference type="PANTHER" id="PTHR30492">
    <property type="entry name" value="METHYLGLYOXAL SYNTHASE"/>
    <property type="match status" value="1"/>
</dbReference>
<dbReference type="RefSeq" id="WP_016877924.1">
    <property type="nucleotide sequence ID" value="NZ_AJLN01000137.1"/>
</dbReference>